<dbReference type="EMBL" id="QICD01000018">
    <property type="protein sequence ID" value="RNL42228.1"/>
    <property type="molecule type" value="Genomic_DNA"/>
</dbReference>
<accession>A0A3N0B5G8</accession>
<comment type="caution">
    <text evidence="1">The sequence shown here is derived from an EMBL/GenBank/DDBJ whole genome shotgun (WGS) entry which is preliminary data.</text>
</comment>
<dbReference type="RefSeq" id="WP_123192553.1">
    <property type="nucleotide sequence ID" value="NZ_QICD01000018.1"/>
</dbReference>
<proteinExistence type="predicted"/>
<evidence type="ECO:0000313" key="1">
    <source>
        <dbReference type="EMBL" id="RNL42228.1"/>
    </source>
</evidence>
<evidence type="ECO:0000313" key="2">
    <source>
        <dbReference type="Proteomes" id="UP000278632"/>
    </source>
</evidence>
<name>A0A3N0B5G8_9ACTN</name>
<keyword evidence="2" id="KW-1185">Reference proteome</keyword>
<gene>
    <name evidence="1" type="ORF">DMP08_08875</name>
</gene>
<dbReference type="AlphaFoldDB" id="A0A3N0B5G8"/>
<reference evidence="2" key="1">
    <citation type="submission" date="2018-05" db="EMBL/GenBank/DDBJ databases">
        <title>Genome Sequencing of selected type strains of the family Eggerthellaceae.</title>
        <authorList>
            <person name="Danylec N."/>
            <person name="Stoll D.A."/>
            <person name="Doetsch A."/>
            <person name="Huch M."/>
        </authorList>
    </citation>
    <scope>NUCLEOTIDE SEQUENCE [LARGE SCALE GENOMIC DNA]</scope>
    <source>
        <strain evidence="2">DSM 16106</strain>
    </source>
</reference>
<sequence length="223" mass="23656">MAAGKWSGVAKGAGAAAKFVATHRSEIKVAAEVAAGVAAEVAPKVAPVAKSAADKAAAAARQARASVEQAAQGVSDARTEAKGQREEQRVRRSAVKDVLQAAAVKLSSREFLESWDKMAGFDPEGVAHYLEIPGCYVILRCKHAVRDDDYSSYHGVYVGSSVNLGASIREHLIGLGNPDVYADVKYRQPVYVLAFTQAEGIEENRKGLVDLLGADESYNKPKA</sequence>
<organism evidence="1 2">
    <name type="scientific">Paraeggerthella hongkongensis</name>
    <dbReference type="NCBI Taxonomy" id="230658"/>
    <lineage>
        <taxon>Bacteria</taxon>
        <taxon>Bacillati</taxon>
        <taxon>Actinomycetota</taxon>
        <taxon>Coriobacteriia</taxon>
        <taxon>Eggerthellales</taxon>
        <taxon>Eggerthellaceae</taxon>
        <taxon>Paraeggerthella</taxon>
    </lineage>
</organism>
<dbReference type="Proteomes" id="UP000278632">
    <property type="component" value="Unassembled WGS sequence"/>
</dbReference>
<dbReference type="OrthoDB" id="3173987at2"/>
<protein>
    <submittedName>
        <fullName evidence="1">Uncharacterized protein</fullName>
    </submittedName>
</protein>